<evidence type="ECO:0000256" key="2">
    <source>
        <dbReference type="ARBA" id="ARBA00010992"/>
    </source>
</evidence>
<dbReference type="InterPro" id="IPR036259">
    <property type="entry name" value="MFS_trans_sf"/>
</dbReference>
<dbReference type="PROSITE" id="PS00217">
    <property type="entry name" value="SUGAR_TRANSPORT_2"/>
    <property type="match status" value="1"/>
</dbReference>
<comment type="caution">
    <text evidence="18">The sequence shown here is derived from an EMBL/GenBank/DDBJ whole genome shotgun (WGS) entry which is preliminary data.</text>
</comment>
<feature type="domain" description="Major facilitator superfamily (MFS) profile" evidence="17">
    <location>
        <begin position="11"/>
        <end position="473"/>
    </location>
</feature>
<feature type="transmembrane region" description="Helical" evidence="16">
    <location>
        <begin position="149"/>
        <end position="172"/>
    </location>
</feature>
<dbReference type="PANTHER" id="PTHR48023:SF4">
    <property type="entry name" value="D-XYLOSE-PROTON SYMPORTER-LIKE 2"/>
    <property type="match status" value="1"/>
</dbReference>
<feature type="transmembrane region" description="Helical" evidence="16">
    <location>
        <begin position="184"/>
        <end position="203"/>
    </location>
</feature>
<dbReference type="NCBIfam" id="TIGR00879">
    <property type="entry name" value="SP"/>
    <property type="match status" value="1"/>
</dbReference>
<evidence type="ECO:0000256" key="5">
    <source>
        <dbReference type="ARBA" id="ARBA00022692"/>
    </source>
</evidence>
<comment type="catalytic activity">
    <reaction evidence="10">
        <text>D-xylose(out) = D-xylose(in)</text>
        <dbReference type="Rhea" id="RHEA:78427"/>
        <dbReference type="ChEBI" id="CHEBI:53455"/>
    </reaction>
    <physiologicalReaction direction="left-to-right" evidence="10">
        <dbReference type="Rhea" id="RHEA:78428"/>
    </physiologicalReaction>
</comment>
<keyword evidence="7 16" id="KW-0472">Membrane</keyword>
<dbReference type="EMBL" id="BRYB01006704">
    <property type="protein sequence ID" value="GMI55441.1"/>
    <property type="molecule type" value="Genomic_DNA"/>
</dbReference>
<dbReference type="PROSITE" id="PS50850">
    <property type="entry name" value="MFS"/>
    <property type="match status" value="1"/>
</dbReference>
<dbReference type="Proteomes" id="UP001165060">
    <property type="component" value="Unassembled WGS sequence"/>
</dbReference>
<feature type="transmembrane region" description="Helical" evidence="16">
    <location>
        <begin position="116"/>
        <end position="137"/>
    </location>
</feature>
<organism evidence="18 19">
    <name type="scientific">Tetraparma gracilis</name>
    <dbReference type="NCBI Taxonomy" id="2962635"/>
    <lineage>
        <taxon>Eukaryota</taxon>
        <taxon>Sar</taxon>
        <taxon>Stramenopiles</taxon>
        <taxon>Ochrophyta</taxon>
        <taxon>Bolidophyceae</taxon>
        <taxon>Parmales</taxon>
        <taxon>Triparmaceae</taxon>
        <taxon>Tetraparma</taxon>
    </lineage>
</organism>
<reference evidence="18 19" key="1">
    <citation type="journal article" date="2023" name="Commun. Biol.">
        <title>Genome analysis of Parmales, the sister group of diatoms, reveals the evolutionary specialization of diatoms from phago-mixotrophs to photoautotrophs.</title>
        <authorList>
            <person name="Ban H."/>
            <person name="Sato S."/>
            <person name="Yoshikawa S."/>
            <person name="Yamada K."/>
            <person name="Nakamura Y."/>
            <person name="Ichinomiya M."/>
            <person name="Sato N."/>
            <person name="Blanc-Mathieu R."/>
            <person name="Endo H."/>
            <person name="Kuwata A."/>
            <person name="Ogata H."/>
        </authorList>
    </citation>
    <scope>NUCLEOTIDE SEQUENCE [LARGE SCALE GENOMIC DNA]</scope>
</reference>
<dbReference type="InterPro" id="IPR050820">
    <property type="entry name" value="MFS_Sugar_Transporter"/>
</dbReference>
<evidence type="ECO:0000256" key="14">
    <source>
        <dbReference type="ARBA" id="ARBA00044780"/>
    </source>
</evidence>
<dbReference type="InterPro" id="IPR020846">
    <property type="entry name" value="MFS_dom"/>
</dbReference>
<feature type="transmembrane region" description="Helical" evidence="16">
    <location>
        <begin position="7"/>
        <end position="24"/>
    </location>
</feature>
<evidence type="ECO:0000256" key="15">
    <source>
        <dbReference type="RuleBase" id="RU003346"/>
    </source>
</evidence>
<dbReference type="Pfam" id="PF00083">
    <property type="entry name" value="Sugar_tr"/>
    <property type="match status" value="1"/>
</dbReference>
<evidence type="ECO:0000256" key="1">
    <source>
        <dbReference type="ARBA" id="ARBA00004141"/>
    </source>
</evidence>
<protein>
    <recommendedName>
        <fullName evidence="14">Hexose transporter 1</fullName>
    </recommendedName>
</protein>
<dbReference type="PANTHER" id="PTHR48023">
    <property type="entry name" value="D-XYLOSE-PROTON SYMPORTER-LIKE 2"/>
    <property type="match status" value="1"/>
</dbReference>
<feature type="transmembrane region" description="Helical" evidence="16">
    <location>
        <begin position="55"/>
        <end position="76"/>
    </location>
</feature>
<dbReference type="Gene3D" id="1.20.1250.20">
    <property type="entry name" value="MFS general substrate transporter like domains"/>
    <property type="match status" value="1"/>
</dbReference>
<comment type="subcellular location">
    <subcellularLocation>
        <location evidence="1">Membrane</location>
        <topology evidence="1">Multi-pass membrane protein</topology>
    </subcellularLocation>
</comment>
<evidence type="ECO:0000256" key="16">
    <source>
        <dbReference type="SAM" id="Phobius"/>
    </source>
</evidence>
<feature type="transmembrane region" description="Helical" evidence="16">
    <location>
        <begin position="388"/>
        <end position="407"/>
    </location>
</feature>
<comment type="similarity">
    <text evidence="2 15">Belongs to the major facilitator superfamily. Sugar transporter (TC 2.A.1.1) family.</text>
</comment>
<evidence type="ECO:0000313" key="19">
    <source>
        <dbReference type="Proteomes" id="UP001165060"/>
    </source>
</evidence>
<dbReference type="InterPro" id="IPR003663">
    <property type="entry name" value="Sugar/inositol_transpt"/>
</dbReference>
<keyword evidence="6 16" id="KW-1133">Transmembrane helix</keyword>
<evidence type="ECO:0000256" key="13">
    <source>
        <dbReference type="ARBA" id="ARBA00044710"/>
    </source>
</evidence>
<feature type="transmembrane region" description="Helical" evidence="16">
    <location>
        <begin position="419"/>
        <end position="438"/>
    </location>
</feature>
<name>A0ABQ6NCR8_9STRA</name>
<dbReference type="InterPro" id="IPR005829">
    <property type="entry name" value="Sugar_transporter_CS"/>
</dbReference>
<evidence type="ECO:0000313" key="18">
    <source>
        <dbReference type="EMBL" id="GMI55441.1"/>
    </source>
</evidence>
<dbReference type="PROSITE" id="PS00216">
    <property type="entry name" value="SUGAR_TRANSPORT_1"/>
    <property type="match status" value="2"/>
</dbReference>
<comment type="catalytic activity">
    <reaction evidence="11">
        <text>D-mannose(out) = D-mannose(in)</text>
        <dbReference type="Rhea" id="RHEA:78391"/>
        <dbReference type="ChEBI" id="CHEBI:4208"/>
    </reaction>
    <physiologicalReaction direction="left-to-right" evidence="11">
        <dbReference type="Rhea" id="RHEA:78392"/>
    </physiologicalReaction>
</comment>
<feature type="transmembrane region" description="Helical" evidence="16">
    <location>
        <begin position="270"/>
        <end position="287"/>
    </location>
</feature>
<keyword evidence="4 15" id="KW-0813">Transport</keyword>
<comment type="catalytic activity">
    <reaction evidence="9">
        <text>D-glucose(out) = D-glucose(in)</text>
        <dbReference type="Rhea" id="RHEA:60376"/>
        <dbReference type="ChEBI" id="CHEBI:4167"/>
    </reaction>
    <physiologicalReaction direction="left-to-right" evidence="9">
        <dbReference type="Rhea" id="RHEA:60377"/>
    </physiologicalReaction>
</comment>
<evidence type="ECO:0000256" key="9">
    <source>
        <dbReference type="ARBA" id="ARBA00044648"/>
    </source>
</evidence>
<dbReference type="SUPFAM" id="SSF103473">
    <property type="entry name" value="MFS general substrate transporter"/>
    <property type="match status" value="1"/>
</dbReference>
<evidence type="ECO:0000256" key="12">
    <source>
        <dbReference type="ARBA" id="ARBA00044668"/>
    </source>
</evidence>
<feature type="transmembrane region" description="Helical" evidence="16">
    <location>
        <begin position="444"/>
        <end position="465"/>
    </location>
</feature>
<evidence type="ECO:0000256" key="6">
    <source>
        <dbReference type="ARBA" id="ARBA00022989"/>
    </source>
</evidence>
<evidence type="ECO:0000256" key="7">
    <source>
        <dbReference type="ARBA" id="ARBA00023136"/>
    </source>
</evidence>
<comment type="subunit">
    <text evidence="3">Homodimer.</text>
</comment>
<evidence type="ECO:0000256" key="4">
    <source>
        <dbReference type="ARBA" id="ARBA00022448"/>
    </source>
</evidence>
<gene>
    <name evidence="18" type="ORF">TeGR_g11116</name>
</gene>
<evidence type="ECO:0000259" key="17">
    <source>
        <dbReference type="PROSITE" id="PS50850"/>
    </source>
</evidence>
<evidence type="ECO:0000256" key="8">
    <source>
        <dbReference type="ARBA" id="ARBA00044637"/>
    </source>
</evidence>
<comment type="catalytic activity">
    <reaction evidence="8">
        <text>D-galactose(in) = D-galactose(out)</text>
        <dbReference type="Rhea" id="RHEA:34915"/>
        <dbReference type="ChEBI" id="CHEBI:4139"/>
    </reaction>
    <physiologicalReaction direction="right-to-left" evidence="8">
        <dbReference type="Rhea" id="RHEA:34917"/>
    </physiologicalReaction>
</comment>
<keyword evidence="5 16" id="KW-0812">Transmembrane</keyword>
<feature type="transmembrane region" description="Helical" evidence="16">
    <location>
        <begin position="335"/>
        <end position="357"/>
    </location>
</feature>
<evidence type="ECO:0000256" key="3">
    <source>
        <dbReference type="ARBA" id="ARBA00011738"/>
    </source>
</evidence>
<feature type="transmembrane region" description="Helical" evidence="16">
    <location>
        <begin position="88"/>
        <end position="110"/>
    </location>
</feature>
<accession>A0ABQ6NCR8</accession>
<dbReference type="InterPro" id="IPR005828">
    <property type="entry name" value="MFS_sugar_transport-like"/>
</dbReference>
<comment type="catalytic activity">
    <reaction evidence="13">
        <text>D-fructose(out) = D-fructose(in)</text>
        <dbReference type="Rhea" id="RHEA:60372"/>
        <dbReference type="ChEBI" id="CHEBI:37721"/>
    </reaction>
    <physiologicalReaction direction="left-to-right" evidence="13">
        <dbReference type="Rhea" id="RHEA:60373"/>
    </physiologicalReaction>
</comment>
<proteinExistence type="inferred from homology"/>
<evidence type="ECO:0000256" key="11">
    <source>
        <dbReference type="ARBA" id="ARBA00044662"/>
    </source>
</evidence>
<comment type="catalytic activity">
    <reaction evidence="12">
        <text>D-glucosamine(out) = D-glucosamine(in)</text>
        <dbReference type="Rhea" id="RHEA:78423"/>
        <dbReference type="ChEBI" id="CHEBI:58723"/>
    </reaction>
    <physiologicalReaction direction="left-to-right" evidence="12">
        <dbReference type="Rhea" id="RHEA:78424"/>
    </physiologicalReaction>
</comment>
<dbReference type="PRINTS" id="PR00171">
    <property type="entry name" value="SUGRTRNSPORT"/>
</dbReference>
<keyword evidence="19" id="KW-1185">Reference proteome</keyword>
<evidence type="ECO:0000256" key="10">
    <source>
        <dbReference type="ARBA" id="ARBA00044656"/>
    </source>
</evidence>
<feature type="transmembrane region" description="Helical" evidence="16">
    <location>
        <begin position="307"/>
        <end position="328"/>
    </location>
</feature>
<sequence>MEHKTFSVFLLFIIPALGGLLFGYDIGVTSYAVDQVTNTDLADVDFASNVSDSPALKGVVTAAATIGAFLGSLVVFKVADSIGRKRELQIGSCMYFLGAVLMFAGGYFSVSPSFDVAVLIFARIIYGIGIGFSMHGAPTYIAEMAPPNLRGLLVSLKEAFIVVGILGGYVVGYLLENQKGGWRYMYGASSFFSLVMFFGTFTIPRSARWLLLAGKPEEEVMASINFVFKGNDTVELYDEIKFQVDKQKADQALALQSGDTSRTNIFSARWRGPLIAGTGLVLLQQVTGQPSILSYTQPIFEDAGLASYSSVLVGVFKFFATMFSVLYVEKYGRRRLLFIGTSLMLVALIGLSANFLFDEINGTEDATDDDSDETQPLGAKQIITLSSMFVYIGGYQVGFGPIAWLMISECFPLEIRGSAVAFAVQMNFLSNSVVQLLVPVLQSYIHNFALFSIFSVLCAYSIYFVKHYVPETKGLSLEEIERFFENKRRDEQEDKQDESKALLRAIV</sequence>